<dbReference type="SUPFAM" id="SSF55194">
    <property type="entry name" value="Ribosome recycling factor, RRF"/>
    <property type="match status" value="1"/>
</dbReference>
<dbReference type="EMBL" id="ARZA01000138">
    <property type="protein sequence ID" value="EOD00609.1"/>
    <property type="molecule type" value="Genomic_DNA"/>
</dbReference>
<dbReference type="RefSeq" id="WP_006312304.1">
    <property type="nucleotide sequence ID" value="NZ_ARZA01000138.1"/>
</dbReference>
<organism evidence="8 9">
    <name type="scientific">Caldisalinibacter kiritimatiensis</name>
    <dbReference type="NCBI Taxonomy" id="1304284"/>
    <lineage>
        <taxon>Bacteria</taxon>
        <taxon>Bacillati</taxon>
        <taxon>Bacillota</taxon>
        <taxon>Tissierellia</taxon>
        <taxon>Tissierellales</taxon>
        <taxon>Thermohalobacteraceae</taxon>
        <taxon>Caldisalinibacter</taxon>
    </lineage>
</organism>
<dbReference type="OrthoDB" id="9804006at2"/>
<evidence type="ECO:0000256" key="4">
    <source>
        <dbReference type="ARBA" id="ARBA00022917"/>
    </source>
</evidence>
<dbReference type="GO" id="GO:0043023">
    <property type="term" value="F:ribosomal large subunit binding"/>
    <property type="evidence" value="ECO:0007669"/>
    <property type="project" value="TreeGrafter"/>
</dbReference>
<reference evidence="8 9" key="1">
    <citation type="journal article" date="2015" name="Geomicrobiol. J.">
        <title>Caldisalinibacter kiritimatiensis gen. nov., sp. nov., a moderately thermohalophilic thiosulfate-reducing bacterium from a hypersaline microbial mat.</title>
        <authorList>
            <person name="Ben Hania W."/>
            <person name="Joseph M."/>
            <person name="Fiebig A."/>
            <person name="Bunk B."/>
            <person name="Klenk H.-P."/>
            <person name="Fardeau M.-L."/>
            <person name="Spring S."/>
        </authorList>
    </citation>
    <scope>NUCLEOTIDE SEQUENCE [LARGE SCALE GENOMIC DNA]</scope>
    <source>
        <strain evidence="8 9">L21-TH-D2</strain>
    </source>
</reference>
<accession>R1CVD8</accession>
<evidence type="ECO:0000256" key="5">
    <source>
        <dbReference type="HAMAP-Rule" id="MF_00040"/>
    </source>
</evidence>
<feature type="coiled-coil region" evidence="6">
    <location>
        <begin position="114"/>
        <end position="173"/>
    </location>
</feature>
<dbReference type="FunFam" id="1.10.132.20:FF:000001">
    <property type="entry name" value="Ribosome-recycling factor"/>
    <property type="match status" value="1"/>
</dbReference>
<dbReference type="InterPro" id="IPR002661">
    <property type="entry name" value="Ribosome_recyc_fac"/>
</dbReference>
<keyword evidence="6" id="KW-0175">Coiled coil</keyword>
<dbReference type="CDD" id="cd00520">
    <property type="entry name" value="RRF"/>
    <property type="match status" value="1"/>
</dbReference>
<dbReference type="Proteomes" id="UP000013378">
    <property type="component" value="Unassembled WGS sequence"/>
</dbReference>
<sequence>MYLEIHKTAEEKMKKTLKVYKEELASTRAGRANPAILDKVMVEYYGTPTPLNQLANVSAPEPRTLVVQPFDINSIQDIEKAILKADLGLNPSNDGKIIRIVIPRLTEETRKELIKGLKKTTENARVAIRNERREANDKLKKMEKDGELTKDELKKAEEAVQELTDKYIEEIDKLMDKKENELMEV</sequence>
<comment type="similarity">
    <text evidence="2 5">Belongs to the RRF family.</text>
</comment>
<evidence type="ECO:0000256" key="2">
    <source>
        <dbReference type="ARBA" id="ARBA00005912"/>
    </source>
</evidence>
<protein>
    <recommendedName>
        <fullName evidence="5">Ribosome-recycling factor</fullName>
        <shortName evidence="5">RRF</shortName>
    </recommendedName>
    <alternativeName>
        <fullName evidence="5">Ribosome-releasing factor</fullName>
    </alternativeName>
</protein>
<dbReference type="NCBIfam" id="TIGR00496">
    <property type="entry name" value="frr"/>
    <property type="match status" value="1"/>
</dbReference>
<comment type="subcellular location">
    <subcellularLocation>
        <location evidence="1 5">Cytoplasm</location>
    </subcellularLocation>
</comment>
<keyword evidence="4 5" id="KW-0648">Protein biosynthesis</keyword>
<dbReference type="STRING" id="1304284.L21TH_1323"/>
<dbReference type="PANTHER" id="PTHR20982">
    <property type="entry name" value="RIBOSOME RECYCLING FACTOR"/>
    <property type="match status" value="1"/>
</dbReference>
<dbReference type="InterPro" id="IPR023584">
    <property type="entry name" value="Ribosome_recyc_fac_dom"/>
</dbReference>
<dbReference type="Gene3D" id="1.10.132.20">
    <property type="entry name" value="Ribosome-recycling factor"/>
    <property type="match status" value="1"/>
</dbReference>
<dbReference type="GO" id="GO:0006415">
    <property type="term" value="P:translational termination"/>
    <property type="evidence" value="ECO:0007669"/>
    <property type="project" value="UniProtKB-UniRule"/>
</dbReference>
<keyword evidence="9" id="KW-1185">Reference proteome</keyword>
<evidence type="ECO:0000256" key="6">
    <source>
        <dbReference type="SAM" id="Coils"/>
    </source>
</evidence>
<dbReference type="FunFam" id="3.30.1360.40:FF:000001">
    <property type="entry name" value="Ribosome-recycling factor"/>
    <property type="match status" value="1"/>
</dbReference>
<gene>
    <name evidence="5" type="primary">frr</name>
    <name evidence="8" type="ORF">L21TH_1323</name>
</gene>
<dbReference type="eggNOG" id="COG0233">
    <property type="taxonomic scope" value="Bacteria"/>
</dbReference>
<evidence type="ECO:0000256" key="3">
    <source>
        <dbReference type="ARBA" id="ARBA00022490"/>
    </source>
</evidence>
<keyword evidence="3 5" id="KW-0963">Cytoplasm</keyword>
<comment type="function">
    <text evidence="5">Responsible for the release of ribosomes from messenger RNA at the termination of protein biosynthesis. May increase the efficiency of translation by recycling ribosomes from one round of translation to another.</text>
</comment>
<dbReference type="AlphaFoldDB" id="R1CVD8"/>
<evidence type="ECO:0000256" key="1">
    <source>
        <dbReference type="ARBA" id="ARBA00004496"/>
    </source>
</evidence>
<dbReference type="HAMAP" id="MF_00040">
    <property type="entry name" value="RRF"/>
    <property type="match status" value="1"/>
</dbReference>
<dbReference type="PATRIC" id="fig|1304284.3.peg.1293"/>
<evidence type="ECO:0000313" key="8">
    <source>
        <dbReference type="EMBL" id="EOD00609.1"/>
    </source>
</evidence>
<evidence type="ECO:0000313" key="9">
    <source>
        <dbReference type="Proteomes" id="UP000013378"/>
    </source>
</evidence>
<name>R1CVD8_9FIRM</name>
<feature type="domain" description="Ribosome recycling factor" evidence="7">
    <location>
        <begin position="21"/>
        <end position="183"/>
    </location>
</feature>
<dbReference type="Gene3D" id="3.30.1360.40">
    <property type="match status" value="1"/>
</dbReference>
<dbReference type="InterPro" id="IPR036191">
    <property type="entry name" value="RRF_sf"/>
</dbReference>
<dbReference type="GO" id="GO:0005737">
    <property type="term" value="C:cytoplasm"/>
    <property type="evidence" value="ECO:0007669"/>
    <property type="project" value="UniProtKB-SubCell"/>
</dbReference>
<dbReference type="PANTHER" id="PTHR20982:SF3">
    <property type="entry name" value="MITOCHONDRIAL RIBOSOME RECYCLING FACTOR PSEUDO 1"/>
    <property type="match status" value="1"/>
</dbReference>
<dbReference type="Pfam" id="PF01765">
    <property type="entry name" value="RRF"/>
    <property type="match status" value="1"/>
</dbReference>
<evidence type="ECO:0000259" key="7">
    <source>
        <dbReference type="Pfam" id="PF01765"/>
    </source>
</evidence>
<comment type="caution">
    <text evidence="8">The sequence shown here is derived from an EMBL/GenBank/DDBJ whole genome shotgun (WGS) entry which is preliminary data.</text>
</comment>
<proteinExistence type="inferred from homology"/>